<name>A0ABQ5HBU1_9ASTR</name>
<evidence type="ECO:0000256" key="1">
    <source>
        <dbReference type="SAM" id="MobiDB-lite"/>
    </source>
</evidence>
<dbReference type="InterPro" id="IPR043502">
    <property type="entry name" value="DNA/RNA_pol_sf"/>
</dbReference>
<accession>A0ABQ5HBU1</accession>
<dbReference type="PROSITE" id="PS50878">
    <property type="entry name" value="RT_POL"/>
    <property type="match status" value="1"/>
</dbReference>
<feature type="region of interest" description="Disordered" evidence="1">
    <location>
        <begin position="260"/>
        <end position="280"/>
    </location>
</feature>
<dbReference type="PANTHER" id="PTHR33116">
    <property type="entry name" value="REVERSE TRANSCRIPTASE ZINC-BINDING DOMAIN-CONTAINING PROTEIN-RELATED-RELATED"/>
    <property type="match status" value="1"/>
</dbReference>
<dbReference type="Pfam" id="PF00078">
    <property type="entry name" value="RVT_1"/>
    <property type="match status" value="1"/>
</dbReference>
<keyword evidence="3" id="KW-0808">Transferase</keyword>
<sequence>MGDWRSHPSKEDLTQKISTSVFVTNFPEQFSSRDLWRTCQVYGRVVDAFIPNRRSRTARFQRPSLKNVSNGNRFNEKTKLHTGGSNRGHDVTDKGTSYAGVVKQKGDTNAVEVGNLTFNEIDDRAFSSGDIEGVPHQCLQQTRKKNVFDNEVEKLKEYSNNECNLATDSDVEEVSETVFEVDRDDNSQERANTKEDQELHSADPFNIYGLLNKNQHGDKKDSVESVDTLKFPPGFTPEDNGIDNNDVGDQIFRGENVNSKKTMDEKSFPEASNSNTKMSSKVEGNVSCCSGHFRQTEDPPTGGSMLQLLEDVVKVGLGQKAKRDWIKELSNKNKFCGSYRVTFRRKFYVFRDPSYLDHVIRNWMGETIIMGDFNEVRSKEERHGSTFNAHSAAIFNSLLFDSLSRVPWEDLEKLESMEVAQKVKIKWSIAGDENSKYYHGLLNKSRNQLSIRGVLSDDQKEDLERMVSKEEIKSAVWDCGVDKSPGPDGFTFGFYRRYWSMLESDVVDAVSYFFNHGKFPKGGNSSFIALIPKLQDAKLVKDFRPISLIGSLYKIIAKVLSNRLVGVLGGLVNEVQSAFVSDRQILDGPFILNDLIHWCKSKKKQTLIFKVDFEKAFDSVRWDYLDDVLNLFGFGAKWRSWIQNCLHSSRGSVLVNGSPTSEFQFHKGLKQGDPLSPFLFILIMESLHLSFQRVVNDDLFKGVNIGSSLQLSHLFYADDVIFMGQRSETNIDIIVNALKCFHLASGLRMNLHKSKLMGIAIENDKIARAANKIGCLTLKSPFSYLGIKVGGLMSRVNSWDKVVDSLYARLSKWKMKTLSIGGRLTLLKSVLGSMPIYYMSLFKVPSQVLKKMEAIRSHFFNGAEAHENKMCWVKWNRVLASKEKGRLGVSSYFTLNRALMINWTWRFRNDGNSLWSKFIRAMYGSDGKLGKHVNRSHPSIWLDIVNEVHNLKNKNLDILSLMKKKIGNGSDTSFWEETWRGDHSFSTSFPRIFALEDDKSITVARKMAHDDLTFSLRRNPRDGAEAMQFSELKAILDGLLLSSAKDRWSWSIDGSEEFSVASTRRLLDDHLLQGTSVKTRWVKEVPIKINIMAWKVRFDYLPSRFNLSKRGLDILDICCPTCTHEAETTNHIFFSCTMVREIYLKIAHWWDVRYSNFSSYEDWYDWLSNLKMHPKRRDNLEGVCYIMWWLVWKFRNQSLSGTSLPLKANLFDEIVNLFGDDATTHQFQPPHINGAAAEMGESDDWNLKQVAETRNFSSH</sequence>
<feature type="domain" description="Reverse transcriptase" evidence="2">
    <location>
        <begin position="512"/>
        <end position="789"/>
    </location>
</feature>
<dbReference type="Pfam" id="PF13966">
    <property type="entry name" value="zf-RVT"/>
    <property type="match status" value="1"/>
</dbReference>
<dbReference type="GO" id="GO:0003964">
    <property type="term" value="F:RNA-directed DNA polymerase activity"/>
    <property type="evidence" value="ECO:0007669"/>
    <property type="project" value="UniProtKB-KW"/>
</dbReference>
<dbReference type="InterPro" id="IPR026960">
    <property type="entry name" value="RVT-Znf"/>
</dbReference>
<comment type="caution">
    <text evidence="3">The sequence shown here is derived from an EMBL/GenBank/DDBJ whole genome shotgun (WGS) entry which is preliminary data.</text>
</comment>
<proteinExistence type="predicted"/>
<keyword evidence="3" id="KW-0548">Nucleotidyltransferase</keyword>
<gene>
    <name evidence="3" type="ORF">Tco_1066583</name>
</gene>
<organism evidence="3 4">
    <name type="scientific">Tanacetum coccineum</name>
    <dbReference type="NCBI Taxonomy" id="301880"/>
    <lineage>
        <taxon>Eukaryota</taxon>
        <taxon>Viridiplantae</taxon>
        <taxon>Streptophyta</taxon>
        <taxon>Embryophyta</taxon>
        <taxon>Tracheophyta</taxon>
        <taxon>Spermatophyta</taxon>
        <taxon>Magnoliopsida</taxon>
        <taxon>eudicotyledons</taxon>
        <taxon>Gunneridae</taxon>
        <taxon>Pentapetalae</taxon>
        <taxon>asterids</taxon>
        <taxon>campanulids</taxon>
        <taxon>Asterales</taxon>
        <taxon>Asteraceae</taxon>
        <taxon>Asteroideae</taxon>
        <taxon>Anthemideae</taxon>
        <taxon>Anthemidinae</taxon>
        <taxon>Tanacetum</taxon>
    </lineage>
</organism>
<dbReference type="Proteomes" id="UP001151760">
    <property type="component" value="Unassembled WGS sequence"/>
</dbReference>
<dbReference type="CDD" id="cd01650">
    <property type="entry name" value="RT_nLTR_like"/>
    <property type="match status" value="1"/>
</dbReference>
<evidence type="ECO:0000313" key="4">
    <source>
        <dbReference type="Proteomes" id="UP001151760"/>
    </source>
</evidence>
<dbReference type="InterPro" id="IPR000477">
    <property type="entry name" value="RT_dom"/>
</dbReference>
<reference evidence="3" key="2">
    <citation type="submission" date="2022-01" db="EMBL/GenBank/DDBJ databases">
        <authorList>
            <person name="Yamashiro T."/>
            <person name="Shiraishi A."/>
            <person name="Satake H."/>
            <person name="Nakayama K."/>
        </authorList>
    </citation>
    <scope>NUCLEOTIDE SEQUENCE</scope>
</reference>
<dbReference type="EMBL" id="BQNB010019396">
    <property type="protein sequence ID" value="GJT84866.1"/>
    <property type="molecule type" value="Genomic_DNA"/>
</dbReference>
<dbReference type="SUPFAM" id="SSF56672">
    <property type="entry name" value="DNA/RNA polymerases"/>
    <property type="match status" value="1"/>
</dbReference>
<protein>
    <submittedName>
        <fullName evidence="3">RNA-directed DNA polymerase, eukaryota, reverse transcriptase zinc-binding domain protein</fullName>
    </submittedName>
</protein>
<reference evidence="3" key="1">
    <citation type="journal article" date="2022" name="Int. J. Mol. Sci.">
        <title>Draft Genome of Tanacetum Coccineum: Genomic Comparison of Closely Related Tanacetum-Family Plants.</title>
        <authorList>
            <person name="Yamashiro T."/>
            <person name="Shiraishi A."/>
            <person name="Nakayama K."/>
            <person name="Satake H."/>
        </authorList>
    </citation>
    <scope>NUCLEOTIDE SEQUENCE</scope>
</reference>
<feature type="compositionally biased region" description="Polar residues" evidence="1">
    <location>
        <begin position="270"/>
        <end position="279"/>
    </location>
</feature>
<keyword evidence="4" id="KW-1185">Reference proteome</keyword>
<evidence type="ECO:0000259" key="2">
    <source>
        <dbReference type="PROSITE" id="PS50878"/>
    </source>
</evidence>
<dbReference type="PANTHER" id="PTHR33116:SF79">
    <property type="entry name" value="REVERSE TRANSCRIPTASE DOMAIN, ZINC FINGER, CCHC-TYPE-RELATED"/>
    <property type="match status" value="1"/>
</dbReference>
<keyword evidence="3" id="KW-0695">RNA-directed DNA polymerase</keyword>
<feature type="region of interest" description="Disordered" evidence="1">
    <location>
        <begin position="67"/>
        <end position="93"/>
    </location>
</feature>
<evidence type="ECO:0000313" key="3">
    <source>
        <dbReference type="EMBL" id="GJT84866.1"/>
    </source>
</evidence>